<protein>
    <submittedName>
        <fullName evidence="2">Uncharacterized protein</fullName>
    </submittedName>
</protein>
<feature type="compositionally biased region" description="Basic and acidic residues" evidence="1">
    <location>
        <begin position="69"/>
        <end position="98"/>
    </location>
</feature>
<evidence type="ECO:0000256" key="1">
    <source>
        <dbReference type="SAM" id="MobiDB-lite"/>
    </source>
</evidence>
<name>A0A0E0JYB9_ORYPU</name>
<reference evidence="2" key="1">
    <citation type="submission" date="2015-04" db="UniProtKB">
        <authorList>
            <consortium name="EnsemblPlants"/>
        </authorList>
    </citation>
    <scope>IDENTIFICATION</scope>
</reference>
<feature type="compositionally biased region" description="Basic and acidic residues" evidence="1">
    <location>
        <begin position="16"/>
        <end position="49"/>
    </location>
</feature>
<dbReference type="EnsemblPlants" id="OPUNC02G10560.1">
    <property type="protein sequence ID" value="OPUNC02G10560.1"/>
    <property type="gene ID" value="OPUNC02G10560"/>
</dbReference>
<dbReference type="Proteomes" id="UP000026962">
    <property type="component" value="Chromosome 2"/>
</dbReference>
<feature type="region of interest" description="Disordered" evidence="1">
    <location>
        <begin position="1"/>
        <end position="150"/>
    </location>
</feature>
<evidence type="ECO:0000313" key="2">
    <source>
        <dbReference type="EnsemblPlants" id="OPUNC02G10560.1"/>
    </source>
</evidence>
<dbReference type="AlphaFoldDB" id="A0A0E0JYB9"/>
<accession>A0A0E0JYB9</accession>
<proteinExistence type="predicted"/>
<keyword evidence="3" id="KW-1185">Reference proteome</keyword>
<dbReference type="HOGENOM" id="CLU_1743495_0_0_1"/>
<organism evidence="2">
    <name type="scientific">Oryza punctata</name>
    <name type="common">Red rice</name>
    <dbReference type="NCBI Taxonomy" id="4537"/>
    <lineage>
        <taxon>Eukaryota</taxon>
        <taxon>Viridiplantae</taxon>
        <taxon>Streptophyta</taxon>
        <taxon>Embryophyta</taxon>
        <taxon>Tracheophyta</taxon>
        <taxon>Spermatophyta</taxon>
        <taxon>Magnoliopsida</taxon>
        <taxon>Liliopsida</taxon>
        <taxon>Poales</taxon>
        <taxon>Poaceae</taxon>
        <taxon>BOP clade</taxon>
        <taxon>Oryzoideae</taxon>
        <taxon>Oryzeae</taxon>
        <taxon>Oryzinae</taxon>
        <taxon>Oryza</taxon>
    </lineage>
</organism>
<dbReference type="Gramene" id="OPUNC02G10560.1">
    <property type="protein sequence ID" value="OPUNC02G10560.1"/>
    <property type="gene ID" value="OPUNC02G10560"/>
</dbReference>
<sequence>MKQETPGCGCRRCREHGRGVETEPERRLGGGERAALERATDDAGKEKPRPAATSSPLCLRRRLPIQLPPRREGRERDHKERESNERKEEDGGADRWARGSDGLAQQEGEACSGDESEWAAGRRHTRPGKGRGLVGQKGKEGRAAQTNSGL</sequence>
<reference evidence="2" key="2">
    <citation type="submission" date="2018-05" db="EMBL/GenBank/DDBJ databases">
        <title>OpunRS2 (Oryza punctata Reference Sequence Version 2).</title>
        <authorList>
            <person name="Zhang J."/>
            <person name="Kudrna D."/>
            <person name="Lee S."/>
            <person name="Talag J."/>
            <person name="Welchert J."/>
            <person name="Wing R.A."/>
        </authorList>
    </citation>
    <scope>NUCLEOTIDE SEQUENCE [LARGE SCALE GENOMIC DNA]</scope>
</reference>
<evidence type="ECO:0000313" key="3">
    <source>
        <dbReference type="Proteomes" id="UP000026962"/>
    </source>
</evidence>